<dbReference type="Proteomes" id="UP000199019">
    <property type="component" value="Unassembled WGS sequence"/>
</dbReference>
<organism evidence="6 7">
    <name type="scientific">Pedococcus cremeus</name>
    <dbReference type="NCBI Taxonomy" id="587636"/>
    <lineage>
        <taxon>Bacteria</taxon>
        <taxon>Bacillati</taxon>
        <taxon>Actinomycetota</taxon>
        <taxon>Actinomycetes</taxon>
        <taxon>Micrococcales</taxon>
        <taxon>Intrasporangiaceae</taxon>
        <taxon>Pedococcus</taxon>
    </lineage>
</organism>
<dbReference type="SMART" id="SM00065">
    <property type="entry name" value="GAF"/>
    <property type="match status" value="1"/>
</dbReference>
<name>A0A1H9UNR5_9MICO</name>
<dbReference type="OrthoDB" id="3683444at2"/>
<dbReference type="STRING" id="587636.SAMN05216199_2033"/>
<evidence type="ECO:0000313" key="6">
    <source>
        <dbReference type="EMBL" id="SES11160.1"/>
    </source>
</evidence>
<dbReference type="GO" id="GO:0003723">
    <property type="term" value="F:RNA binding"/>
    <property type="evidence" value="ECO:0007669"/>
    <property type="project" value="InterPro"/>
</dbReference>
<dbReference type="GO" id="GO:0016301">
    <property type="term" value="F:kinase activity"/>
    <property type="evidence" value="ECO:0007669"/>
    <property type="project" value="UniProtKB-KW"/>
</dbReference>
<dbReference type="SUPFAM" id="SSF55781">
    <property type="entry name" value="GAF domain-like"/>
    <property type="match status" value="1"/>
</dbReference>
<dbReference type="SUPFAM" id="SSF52172">
    <property type="entry name" value="CheY-like"/>
    <property type="match status" value="1"/>
</dbReference>
<dbReference type="Gene3D" id="3.30.450.40">
    <property type="match status" value="1"/>
</dbReference>
<dbReference type="Pfam" id="PF13185">
    <property type="entry name" value="GAF_2"/>
    <property type="match status" value="1"/>
</dbReference>
<evidence type="ECO:0000256" key="2">
    <source>
        <dbReference type="ARBA" id="ARBA00022777"/>
    </source>
</evidence>
<dbReference type="InterPro" id="IPR036388">
    <property type="entry name" value="WH-like_DNA-bd_sf"/>
</dbReference>
<dbReference type="Pfam" id="PF03861">
    <property type="entry name" value="ANTAR"/>
    <property type="match status" value="1"/>
</dbReference>
<dbReference type="AlphaFoldDB" id="A0A1H9UNR5"/>
<dbReference type="InterPro" id="IPR029016">
    <property type="entry name" value="GAF-like_dom_sf"/>
</dbReference>
<keyword evidence="1" id="KW-0808">Transferase</keyword>
<evidence type="ECO:0000259" key="5">
    <source>
        <dbReference type="PROSITE" id="PS50921"/>
    </source>
</evidence>
<dbReference type="PROSITE" id="PS50921">
    <property type="entry name" value="ANTAR"/>
    <property type="match status" value="1"/>
</dbReference>
<keyword evidence="4" id="KW-0804">Transcription</keyword>
<protein>
    <submittedName>
        <fullName evidence="6">GAF domain-containing protein</fullName>
    </submittedName>
</protein>
<feature type="domain" description="ANTAR" evidence="5">
    <location>
        <begin position="166"/>
        <end position="227"/>
    </location>
</feature>
<evidence type="ECO:0000313" key="7">
    <source>
        <dbReference type="Proteomes" id="UP000199019"/>
    </source>
</evidence>
<dbReference type="PIRSF" id="PIRSF036625">
    <property type="entry name" value="GAF_ANTAR"/>
    <property type="match status" value="1"/>
</dbReference>
<dbReference type="InterPro" id="IPR012074">
    <property type="entry name" value="GAF_ANTAR"/>
</dbReference>
<evidence type="ECO:0000256" key="4">
    <source>
        <dbReference type="ARBA" id="ARBA00023163"/>
    </source>
</evidence>
<proteinExistence type="predicted"/>
<gene>
    <name evidence="6" type="ORF">SAMN05216199_2033</name>
</gene>
<dbReference type="EMBL" id="FOHB01000003">
    <property type="protein sequence ID" value="SES11160.1"/>
    <property type="molecule type" value="Genomic_DNA"/>
</dbReference>
<keyword evidence="3" id="KW-0805">Transcription regulation</keyword>
<keyword evidence="7" id="KW-1185">Reference proteome</keyword>
<dbReference type="InterPro" id="IPR005561">
    <property type="entry name" value="ANTAR"/>
</dbReference>
<dbReference type="InterPro" id="IPR003018">
    <property type="entry name" value="GAF"/>
</dbReference>
<evidence type="ECO:0000256" key="3">
    <source>
        <dbReference type="ARBA" id="ARBA00023015"/>
    </source>
</evidence>
<dbReference type="Gene3D" id="1.10.10.10">
    <property type="entry name" value="Winged helix-like DNA-binding domain superfamily/Winged helix DNA-binding domain"/>
    <property type="match status" value="1"/>
</dbReference>
<sequence>MYDHPLFVQTLSAFTHTLLRTYDTQTMLEELTDRVSAVLDLAGSGVVLAVDGHLTLASAMPTAVADLERLQEQEESGPSWDAFRTGEAVAVTDLRSDEHGWGSFRDGAERLGLRAVAAVPLELGEWCVGALSLYAAEPREWPEEDVAAATALADMATGYLVNASKLRQQEQLAEQLQTALDTRVVIEQAKGMVAVAEGITVDEAFARLRRYARERNLVLRSVAQQVVSEGLRP</sequence>
<evidence type="ECO:0000256" key="1">
    <source>
        <dbReference type="ARBA" id="ARBA00022679"/>
    </source>
</evidence>
<dbReference type="InterPro" id="IPR011006">
    <property type="entry name" value="CheY-like_superfamily"/>
</dbReference>
<reference evidence="7" key="1">
    <citation type="submission" date="2016-10" db="EMBL/GenBank/DDBJ databases">
        <authorList>
            <person name="Varghese N."/>
            <person name="Submissions S."/>
        </authorList>
    </citation>
    <scope>NUCLEOTIDE SEQUENCE [LARGE SCALE GENOMIC DNA]</scope>
    <source>
        <strain evidence="7">CGMCC 1.6963</strain>
    </source>
</reference>
<keyword evidence="2" id="KW-0418">Kinase</keyword>
<accession>A0A1H9UNR5</accession>
<dbReference type="RefSeq" id="WP_091757771.1">
    <property type="nucleotide sequence ID" value="NZ_FOHB01000003.1"/>
</dbReference>
<dbReference type="SMART" id="SM01012">
    <property type="entry name" value="ANTAR"/>
    <property type="match status" value="1"/>
</dbReference>